<evidence type="ECO:0000313" key="1">
    <source>
        <dbReference type="EMBL" id="KKK62405.1"/>
    </source>
</evidence>
<gene>
    <name evidence="1" type="ORF">LCGC14_3004670</name>
</gene>
<name>A0A0F8XMN4_9ZZZZ</name>
<dbReference type="InterPro" id="IPR027417">
    <property type="entry name" value="P-loop_NTPase"/>
</dbReference>
<dbReference type="Gene3D" id="3.40.50.300">
    <property type="entry name" value="P-loop containing nucleotide triphosphate hydrolases"/>
    <property type="match status" value="1"/>
</dbReference>
<dbReference type="Pfam" id="PF13481">
    <property type="entry name" value="AAA_25"/>
    <property type="match status" value="1"/>
</dbReference>
<dbReference type="AlphaFoldDB" id="A0A0F8XMN4"/>
<dbReference type="EMBL" id="LAZR01062008">
    <property type="protein sequence ID" value="KKK62405.1"/>
    <property type="molecule type" value="Genomic_DNA"/>
</dbReference>
<proteinExistence type="predicted"/>
<sequence>MKPEHTVKGGVHSLLWAEDNVMATVSRIREDSRYNVHADVSIRLSKSNAPHLHEVRMLLSGTGSRRTVAKELSDRVNSVNWPGIIEDMCVLVIRHHREGEIPVKVSEIEAPPELRYQIHPLLLALQPTLVHGDGGSGKSTLAQYLSVLMDIGMDHNSLRVEPARTLYLDWETDPVDFKQRILAIQKGLEVSNKPDIWYRFCMQPLAGDIEAIQKIVVENEIQALVVDSVGPACGGDLNDAQPIMALFDAVRTLRVTTLLVDH</sequence>
<comment type="caution">
    <text evidence="1">The sequence shown here is derived from an EMBL/GenBank/DDBJ whole genome shotgun (WGS) entry which is preliminary data.</text>
</comment>
<reference evidence="1" key="1">
    <citation type="journal article" date="2015" name="Nature">
        <title>Complex archaea that bridge the gap between prokaryotes and eukaryotes.</title>
        <authorList>
            <person name="Spang A."/>
            <person name="Saw J.H."/>
            <person name="Jorgensen S.L."/>
            <person name="Zaremba-Niedzwiedzka K."/>
            <person name="Martijn J."/>
            <person name="Lind A.E."/>
            <person name="van Eijk R."/>
            <person name="Schleper C."/>
            <person name="Guy L."/>
            <person name="Ettema T.J."/>
        </authorList>
    </citation>
    <scope>NUCLEOTIDE SEQUENCE</scope>
</reference>
<organism evidence="1">
    <name type="scientific">marine sediment metagenome</name>
    <dbReference type="NCBI Taxonomy" id="412755"/>
    <lineage>
        <taxon>unclassified sequences</taxon>
        <taxon>metagenomes</taxon>
        <taxon>ecological metagenomes</taxon>
    </lineage>
</organism>
<protein>
    <submittedName>
        <fullName evidence="1">Uncharacterized protein</fullName>
    </submittedName>
</protein>
<dbReference type="SUPFAM" id="SSF52540">
    <property type="entry name" value="P-loop containing nucleoside triphosphate hydrolases"/>
    <property type="match status" value="1"/>
</dbReference>
<feature type="non-terminal residue" evidence="1">
    <location>
        <position position="262"/>
    </location>
</feature>
<accession>A0A0F8XMN4</accession>